<feature type="signal peptide" evidence="1">
    <location>
        <begin position="1"/>
        <end position="18"/>
    </location>
</feature>
<feature type="chain" id="PRO_5035287739" description="MD-2-related lipid-recognition domain-containing protein" evidence="1">
    <location>
        <begin position="19"/>
        <end position="188"/>
    </location>
</feature>
<reference evidence="2" key="2">
    <citation type="submission" date="2021-08" db="EMBL/GenBank/DDBJ databases">
        <authorList>
            <person name="Eriksson T."/>
        </authorList>
    </citation>
    <scope>NUCLEOTIDE SEQUENCE</scope>
    <source>
        <strain evidence="2">Stoneville</strain>
        <tissue evidence="2">Whole head</tissue>
    </source>
</reference>
<evidence type="ECO:0000256" key="1">
    <source>
        <dbReference type="SAM" id="SignalP"/>
    </source>
</evidence>
<proteinExistence type="predicted"/>
<evidence type="ECO:0000313" key="2">
    <source>
        <dbReference type="EMBL" id="KAH0809680.1"/>
    </source>
</evidence>
<dbReference type="Proteomes" id="UP000719412">
    <property type="component" value="Unassembled WGS sequence"/>
</dbReference>
<keyword evidence="1" id="KW-0732">Signal</keyword>
<dbReference type="EMBL" id="JABDTM020027989">
    <property type="protein sequence ID" value="KAH0809680.1"/>
    <property type="molecule type" value="Genomic_DNA"/>
</dbReference>
<sequence length="188" mass="21864">MKAVALLVLPYLFGASQCWDVMQIGGKQARFDRFDGICRGYKDIKIVFNYYGIRNVGNKLYMNSTIVVKEDIPDPPSLSLTMKRCRSRENLDTCEDFHSFTTKHYCKLIQSDSELWNPFFATIEPKWKCPLKKGTYKSINSSFDVTAFLLFPVDEWFWRVRGDMFDGRSGKRIMCVIIEAKVIIKKKP</sequence>
<dbReference type="OrthoDB" id="8183300at2759"/>
<reference evidence="2" key="1">
    <citation type="journal article" date="2020" name="J Insects Food Feed">
        <title>The yellow mealworm (Tenebrio molitor) genome: a resource for the emerging insects as food and feed industry.</title>
        <authorList>
            <person name="Eriksson T."/>
            <person name="Andere A."/>
            <person name="Kelstrup H."/>
            <person name="Emery V."/>
            <person name="Picard C."/>
        </authorList>
    </citation>
    <scope>NUCLEOTIDE SEQUENCE</scope>
    <source>
        <strain evidence="2">Stoneville</strain>
        <tissue evidence="2">Whole head</tissue>
    </source>
</reference>
<comment type="caution">
    <text evidence="2">The sequence shown here is derived from an EMBL/GenBank/DDBJ whole genome shotgun (WGS) entry which is preliminary data.</text>
</comment>
<evidence type="ECO:0000313" key="3">
    <source>
        <dbReference type="Proteomes" id="UP000719412"/>
    </source>
</evidence>
<gene>
    <name evidence="2" type="ORF">GEV33_013113</name>
</gene>
<accession>A0A8J6H0U5</accession>
<name>A0A8J6H0U5_TENMO</name>
<dbReference type="AlphaFoldDB" id="A0A8J6H0U5"/>
<protein>
    <recommendedName>
        <fullName evidence="4">MD-2-related lipid-recognition domain-containing protein</fullName>
    </recommendedName>
</protein>
<keyword evidence="3" id="KW-1185">Reference proteome</keyword>
<organism evidence="2 3">
    <name type="scientific">Tenebrio molitor</name>
    <name type="common">Yellow mealworm beetle</name>
    <dbReference type="NCBI Taxonomy" id="7067"/>
    <lineage>
        <taxon>Eukaryota</taxon>
        <taxon>Metazoa</taxon>
        <taxon>Ecdysozoa</taxon>
        <taxon>Arthropoda</taxon>
        <taxon>Hexapoda</taxon>
        <taxon>Insecta</taxon>
        <taxon>Pterygota</taxon>
        <taxon>Neoptera</taxon>
        <taxon>Endopterygota</taxon>
        <taxon>Coleoptera</taxon>
        <taxon>Polyphaga</taxon>
        <taxon>Cucujiformia</taxon>
        <taxon>Tenebrionidae</taxon>
        <taxon>Tenebrio</taxon>
    </lineage>
</organism>
<evidence type="ECO:0008006" key="4">
    <source>
        <dbReference type="Google" id="ProtNLM"/>
    </source>
</evidence>